<evidence type="ECO:0000313" key="3">
    <source>
        <dbReference type="Proteomes" id="UP000010467"/>
    </source>
</evidence>
<reference evidence="3" key="1">
    <citation type="submission" date="2012-03" db="EMBL/GenBank/DDBJ databases">
        <title>Complete sequence of chromosome of Deinococcus peraridilitoris DSM 19664.</title>
        <authorList>
            <person name="Lucas S."/>
            <person name="Copeland A."/>
            <person name="Lapidus A."/>
            <person name="Glavina del Rio T."/>
            <person name="Dalin E."/>
            <person name="Tice H."/>
            <person name="Bruce D."/>
            <person name="Goodwin L."/>
            <person name="Pitluck S."/>
            <person name="Peters L."/>
            <person name="Mikhailova N."/>
            <person name="Lu M."/>
            <person name="Kyrpides N."/>
            <person name="Mavromatis K."/>
            <person name="Ivanova N."/>
            <person name="Brettin T."/>
            <person name="Detter J.C."/>
            <person name="Han C."/>
            <person name="Larimer F."/>
            <person name="Land M."/>
            <person name="Hauser L."/>
            <person name="Markowitz V."/>
            <person name="Cheng J.-F."/>
            <person name="Hugenholtz P."/>
            <person name="Woyke T."/>
            <person name="Wu D."/>
            <person name="Pukall R."/>
            <person name="Steenblock K."/>
            <person name="Brambilla E."/>
            <person name="Klenk H.-P."/>
            <person name="Eisen J.A."/>
        </authorList>
    </citation>
    <scope>NUCLEOTIDE SEQUENCE [LARGE SCALE GENOMIC DNA]</scope>
    <source>
        <strain evidence="3">DSM 19664 / LMG 22246 / CIP 109416 / KR-200</strain>
    </source>
</reference>
<gene>
    <name evidence="2" type="ordered locus">Deipe_0254</name>
</gene>
<proteinExistence type="predicted"/>
<sequence>MTQPSSPLVEKYAAILTEEGYTATVDSEGDLYFRVEGGHYFLRVNEDDTLSFILLYPNFYGIKSDADRRRALEVASEVNTRVKLVKVFVANNDTQASVEVLLANESDFRTVFARALGQLRAGVTRFREIVRERAEWPHNVLKA</sequence>
<dbReference type="AlphaFoldDB" id="K9ZWA5"/>
<dbReference type="OrthoDB" id="1072676at2"/>
<dbReference type="KEGG" id="dpd:Deipe_0254"/>
<dbReference type="InterPro" id="IPR054343">
    <property type="entry name" value="TY-Chap_M"/>
</dbReference>
<dbReference type="EMBL" id="CP003382">
    <property type="protein sequence ID" value="AFZ65856.1"/>
    <property type="molecule type" value="Genomic_DNA"/>
</dbReference>
<dbReference type="Proteomes" id="UP000010467">
    <property type="component" value="Chromosome"/>
</dbReference>
<dbReference type="PATRIC" id="fig|937777.3.peg.261"/>
<dbReference type="HOGENOM" id="CLU_139038_1_0_0"/>
<keyword evidence="3" id="KW-1185">Reference proteome</keyword>
<feature type="domain" description="TY-Chap central" evidence="1">
    <location>
        <begin position="15"/>
        <end position="104"/>
    </location>
</feature>
<accession>K9ZWA5</accession>
<dbReference type="RefSeq" id="WP_015234167.1">
    <property type="nucleotide sequence ID" value="NC_019793.1"/>
</dbReference>
<evidence type="ECO:0000313" key="2">
    <source>
        <dbReference type="EMBL" id="AFZ65856.1"/>
    </source>
</evidence>
<protein>
    <recommendedName>
        <fullName evidence="1">TY-Chap central domain-containing protein</fullName>
    </recommendedName>
</protein>
<name>K9ZWA5_DEIPD</name>
<evidence type="ECO:0000259" key="1">
    <source>
        <dbReference type="Pfam" id="PF22551"/>
    </source>
</evidence>
<dbReference type="Pfam" id="PF22551">
    <property type="entry name" value="TY-Chap1"/>
    <property type="match status" value="1"/>
</dbReference>
<dbReference type="eggNOG" id="ENOG50335TG">
    <property type="taxonomic scope" value="Bacteria"/>
</dbReference>
<organism evidence="2 3">
    <name type="scientific">Deinococcus peraridilitoris (strain DSM 19664 / LMG 22246 / CIP 109416 / KR-200)</name>
    <dbReference type="NCBI Taxonomy" id="937777"/>
    <lineage>
        <taxon>Bacteria</taxon>
        <taxon>Thermotogati</taxon>
        <taxon>Deinococcota</taxon>
        <taxon>Deinococci</taxon>
        <taxon>Deinococcales</taxon>
        <taxon>Deinococcaceae</taxon>
        <taxon>Deinococcus</taxon>
    </lineage>
</organism>